<evidence type="ECO:0000313" key="12">
    <source>
        <dbReference type="EMBL" id="OAG93455.1"/>
    </source>
</evidence>
<dbReference type="InterPro" id="IPR016188">
    <property type="entry name" value="PurM-like_N"/>
</dbReference>
<sequence>MGPADLQHVLSFLPPNLPNPDLLVGLETSDDAGVYRLSDSLALVQTVDYFTPIVDDPYAFGQIAAANALSDIYAMGGTPLTVLNIVGFPISTLPHELLAEILRGGADKVREAGATLLGGHSIDDVDPKFGMAVTGLIDPAKIWTNAGAQADDVLVLTKPIGAGIITKAIKEAVASEADAEEAIHWMKMLNRAAAEIAKRYDVHGVTDVTGFGLLGHALEMARGARRTLLLDADAVPICAGTIDYAKQGLVPAGSKRNLLFVGEATTFAEDVPAVVRTVLADAVTSGGLLLALPAAFAPQLVEELRAAGMTRSAVIGRFTEERVAQIIVKRGSQE</sequence>
<dbReference type="SUPFAM" id="SSF55326">
    <property type="entry name" value="PurM N-terminal domain-like"/>
    <property type="match status" value="1"/>
</dbReference>
<keyword evidence="5 9" id="KW-0418">Kinase</keyword>
<comment type="caution">
    <text evidence="12">The sequence shown here is derived from an EMBL/GenBank/DDBJ whole genome shotgun (WGS) entry which is preliminary data.</text>
</comment>
<organism evidence="12 13">
    <name type="scientific">Ferroacidibacillus organovorans</name>
    <dbReference type="NCBI Taxonomy" id="1765683"/>
    <lineage>
        <taxon>Bacteria</taxon>
        <taxon>Bacillati</taxon>
        <taxon>Bacillota</taxon>
        <taxon>Bacilli</taxon>
        <taxon>Bacillales</taxon>
        <taxon>Alicyclobacillaceae</taxon>
        <taxon>Ferroacidibacillus</taxon>
    </lineage>
</organism>
<comment type="cofactor">
    <cofactor evidence="9">
        <name>Mg(2+)</name>
        <dbReference type="ChEBI" id="CHEBI:18420"/>
    </cofactor>
    <text evidence="9">Binds 1 Mg(2+) ion per monomer.</text>
</comment>
<comment type="caution">
    <text evidence="9">Lacks conserved residue(s) required for the propagation of feature annotation.</text>
</comment>
<dbReference type="NCBIfam" id="NF002098">
    <property type="entry name" value="PRK00943.1"/>
    <property type="match status" value="1"/>
</dbReference>
<feature type="binding site" description="in other chain" evidence="9">
    <location>
        <position position="71"/>
    </location>
    <ligand>
        <name>ATP</name>
        <dbReference type="ChEBI" id="CHEBI:30616"/>
        <note>ligand shared between dimeric partners</note>
    </ligand>
</feature>
<proteinExistence type="inferred from homology"/>
<feature type="binding site" evidence="9">
    <location>
        <position position="31"/>
    </location>
    <ligand>
        <name>Mg(2+)</name>
        <dbReference type="ChEBI" id="CHEBI:18420"/>
    </ligand>
</feature>
<dbReference type="GO" id="GO:0004756">
    <property type="term" value="F:selenide, water dikinase activity"/>
    <property type="evidence" value="ECO:0007669"/>
    <property type="project" value="UniProtKB-UniRule"/>
</dbReference>
<dbReference type="GO" id="GO:0005737">
    <property type="term" value="C:cytoplasm"/>
    <property type="evidence" value="ECO:0007669"/>
    <property type="project" value="TreeGrafter"/>
</dbReference>
<feature type="binding site" evidence="9">
    <location>
        <begin position="119"/>
        <end position="121"/>
    </location>
    <ligand>
        <name>ATP</name>
        <dbReference type="ChEBI" id="CHEBI:30616"/>
        <note>ligand shared between dimeric partners</note>
    </ligand>
</feature>
<evidence type="ECO:0000256" key="5">
    <source>
        <dbReference type="ARBA" id="ARBA00022777"/>
    </source>
</evidence>
<keyword evidence="3 9" id="KW-0479">Metal-binding</keyword>
<dbReference type="InterPro" id="IPR010918">
    <property type="entry name" value="PurM-like_C_dom"/>
</dbReference>
<dbReference type="Pfam" id="PF02769">
    <property type="entry name" value="AIRS_C"/>
    <property type="match status" value="1"/>
</dbReference>
<dbReference type="InterPro" id="IPR036921">
    <property type="entry name" value="PurM-like_N_sf"/>
</dbReference>
<dbReference type="PANTHER" id="PTHR10256:SF0">
    <property type="entry name" value="INACTIVE SELENIDE, WATER DIKINASE-LIKE PROTEIN-RELATED"/>
    <property type="match status" value="1"/>
</dbReference>
<evidence type="ECO:0000259" key="11">
    <source>
        <dbReference type="Pfam" id="PF02769"/>
    </source>
</evidence>
<feature type="domain" description="PurM-like C-terminal" evidence="11">
    <location>
        <begin position="150"/>
        <end position="328"/>
    </location>
</feature>
<evidence type="ECO:0000256" key="2">
    <source>
        <dbReference type="ARBA" id="ARBA00022679"/>
    </source>
</evidence>
<feature type="binding site" description="in other chain" evidence="9">
    <location>
        <begin position="28"/>
        <end position="30"/>
    </location>
    <ligand>
        <name>ATP</name>
        <dbReference type="ChEBI" id="CHEBI:30616"/>
        <note>ligand shared between dimeric partners</note>
    </ligand>
</feature>
<comment type="subunit">
    <text evidence="9">Homodimer.</text>
</comment>
<comment type="function">
    <text evidence="9">Synthesizes selenophosphate from selenide and ATP.</text>
</comment>
<dbReference type="Pfam" id="PF00586">
    <property type="entry name" value="AIRS"/>
    <property type="match status" value="1"/>
</dbReference>
<keyword evidence="4 9" id="KW-0547">Nucleotide-binding</keyword>
<dbReference type="SUPFAM" id="SSF56042">
    <property type="entry name" value="PurM C-terminal domain-like"/>
    <property type="match status" value="1"/>
</dbReference>
<evidence type="ECO:0000256" key="8">
    <source>
        <dbReference type="ARBA" id="ARBA00023266"/>
    </source>
</evidence>
<dbReference type="EC" id="2.7.9.3" evidence="9"/>
<feature type="binding site" description="in other chain" evidence="9">
    <location>
        <position position="48"/>
    </location>
    <ligand>
        <name>ATP</name>
        <dbReference type="ChEBI" id="CHEBI:30616"/>
        <note>ligand shared between dimeric partners</note>
    </ligand>
</feature>
<evidence type="ECO:0000256" key="4">
    <source>
        <dbReference type="ARBA" id="ARBA00022741"/>
    </source>
</evidence>
<dbReference type="PIRSF" id="PIRSF036407">
    <property type="entry name" value="Selenphspht_syn"/>
    <property type="match status" value="1"/>
</dbReference>
<dbReference type="NCBIfam" id="TIGR00476">
    <property type="entry name" value="selD"/>
    <property type="match status" value="1"/>
</dbReference>
<evidence type="ECO:0000256" key="9">
    <source>
        <dbReference type="HAMAP-Rule" id="MF_00625"/>
    </source>
</evidence>
<dbReference type="FunFam" id="3.90.650.10:FF:000004">
    <property type="entry name" value="Selenide, water dikinase"/>
    <property type="match status" value="1"/>
</dbReference>
<evidence type="ECO:0000256" key="3">
    <source>
        <dbReference type="ARBA" id="ARBA00022723"/>
    </source>
</evidence>
<evidence type="ECO:0000259" key="10">
    <source>
        <dbReference type="Pfam" id="PF00586"/>
    </source>
</evidence>
<dbReference type="InterPro" id="IPR004536">
    <property type="entry name" value="SPS/SelD"/>
</dbReference>
<dbReference type="Gene3D" id="3.30.1330.10">
    <property type="entry name" value="PurM-like, N-terminal domain"/>
    <property type="match status" value="1"/>
</dbReference>
<keyword evidence="6 9" id="KW-0067">ATP-binding</keyword>
<dbReference type="GO" id="GO:0005524">
    <property type="term" value="F:ATP binding"/>
    <property type="evidence" value="ECO:0007669"/>
    <property type="project" value="UniProtKB-UniRule"/>
</dbReference>
<feature type="binding site" evidence="9">
    <location>
        <position position="71"/>
    </location>
    <ligand>
        <name>Mg(2+)</name>
        <dbReference type="ChEBI" id="CHEBI:18420"/>
    </ligand>
</feature>
<dbReference type="Proteomes" id="UP000077421">
    <property type="component" value="Unassembled WGS sequence"/>
</dbReference>
<evidence type="ECO:0000256" key="7">
    <source>
        <dbReference type="ARBA" id="ARBA00022842"/>
    </source>
</evidence>
<dbReference type="HAMAP" id="MF_00625">
    <property type="entry name" value="SelD"/>
    <property type="match status" value="1"/>
</dbReference>
<dbReference type="CDD" id="cd02195">
    <property type="entry name" value="SelD"/>
    <property type="match status" value="1"/>
</dbReference>
<dbReference type="AlphaFoldDB" id="A0A853K8Z1"/>
<keyword evidence="8 9" id="KW-0711">Selenium</keyword>
<keyword evidence="7 9" id="KW-0460">Magnesium</keyword>
<evidence type="ECO:0000256" key="1">
    <source>
        <dbReference type="ARBA" id="ARBA00008026"/>
    </source>
</evidence>
<dbReference type="PANTHER" id="PTHR10256">
    <property type="entry name" value="SELENIDE, WATER DIKINASE"/>
    <property type="match status" value="1"/>
</dbReference>
<comment type="similarity">
    <text evidence="1 9">Belongs to the selenophosphate synthase 1 family. Class I subfamily.</text>
</comment>
<dbReference type="EMBL" id="LSUQ01000034">
    <property type="protein sequence ID" value="OAG93455.1"/>
    <property type="molecule type" value="Genomic_DNA"/>
</dbReference>
<dbReference type="FunFam" id="3.30.1330.10:FF:000003">
    <property type="entry name" value="Selenide, water dikinase"/>
    <property type="match status" value="1"/>
</dbReference>
<dbReference type="GO" id="GO:0016260">
    <property type="term" value="P:selenocysteine biosynthetic process"/>
    <property type="evidence" value="ECO:0007669"/>
    <property type="project" value="InterPro"/>
</dbReference>
<protein>
    <recommendedName>
        <fullName evidence="9">Selenide, water dikinase</fullName>
        <ecNumber evidence="9">2.7.9.3</ecNumber>
    </recommendedName>
    <alternativeName>
        <fullName evidence="9">Selenium donor protein</fullName>
    </alternativeName>
    <alternativeName>
        <fullName evidence="9">Selenophosphate synthase</fullName>
    </alternativeName>
</protein>
<dbReference type="InterPro" id="IPR036676">
    <property type="entry name" value="PurM-like_C_sf"/>
</dbReference>
<dbReference type="InterPro" id="IPR023061">
    <property type="entry name" value="SelD_I"/>
</dbReference>
<comment type="catalytic activity">
    <reaction evidence="9">
        <text>hydrogenselenide + ATP + H2O = selenophosphate + AMP + phosphate + 2 H(+)</text>
        <dbReference type="Rhea" id="RHEA:18737"/>
        <dbReference type="ChEBI" id="CHEBI:15377"/>
        <dbReference type="ChEBI" id="CHEBI:15378"/>
        <dbReference type="ChEBI" id="CHEBI:16144"/>
        <dbReference type="ChEBI" id="CHEBI:29317"/>
        <dbReference type="ChEBI" id="CHEBI:30616"/>
        <dbReference type="ChEBI" id="CHEBI:43474"/>
        <dbReference type="ChEBI" id="CHEBI:456215"/>
        <dbReference type="EC" id="2.7.9.3"/>
    </reaction>
</comment>
<keyword evidence="2 9" id="KW-0808">Transferase</keyword>
<accession>A0A853K8Z1</accession>
<dbReference type="GO" id="GO:0000287">
    <property type="term" value="F:magnesium ion binding"/>
    <property type="evidence" value="ECO:0007669"/>
    <property type="project" value="UniProtKB-UniRule"/>
</dbReference>
<evidence type="ECO:0000313" key="13">
    <source>
        <dbReference type="Proteomes" id="UP000077421"/>
    </source>
</evidence>
<feature type="domain" description="PurM-like N-terminal" evidence="10">
    <location>
        <begin position="30"/>
        <end position="137"/>
    </location>
</feature>
<dbReference type="Gene3D" id="3.90.650.10">
    <property type="entry name" value="PurM-like C-terminal domain"/>
    <property type="match status" value="1"/>
</dbReference>
<name>A0A853K8Z1_9BACL</name>
<gene>
    <name evidence="9" type="primary">selD</name>
    <name evidence="12" type="ORF">AYW79_10510</name>
</gene>
<feature type="binding site" evidence="9">
    <location>
        <position position="207"/>
    </location>
    <ligand>
        <name>Mg(2+)</name>
        <dbReference type="ChEBI" id="CHEBI:18420"/>
    </ligand>
</feature>
<evidence type="ECO:0000256" key="6">
    <source>
        <dbReference type="ARBA" id="ARBA00022840"/>
    </source>
</evidence>
<reference evidence="12 13" key="1">
    <citation type="submission" date="2016-02" db="EMBL/GenBank/DDBJ databases">
        <title>Draft genome sequence of Acidibacillus ferrooxidans SLC66.</title>
        <authorList>
            <person name="Oliveira G."/>
            <person name="Nancucheo I."/>
            <person name="Dall'Agnol H."/>
            <person name="Johnson B."/>
            <person name="Oliveira R."/>
            <person name="Nunes G.L."/>
            <person name="Tzotzos G."/>
            <person name="Orellana S.C."/>
            <person name="Salim A.C."/>
            <person name="Araujo F.M."/>
        </authorList>
    </citation>
    <scope>NUCLEOTIDE SEQUENCE [LARGE SCALE GENOMIC DNA]</scope>
    <source>
        <strain evidence="12 13">SLC66</strain>
    </source>
</reference>